<dbReference type="InterPro" id="IPR005828">
    <property type="entry name" value="MFS_sugar_transport-like"/>
</dbReference>
<dbReference type="InterPro" id="IPR036259">
    <property type="entry name" value="MFS_trans_sf"/>
</dbReference>
<comment type="similarity">
    <text evidence="2">Belongs to the major facilitator superfamily.</text>
</comment>
<evidence type="ECO:0000259" key="8">
    <source>
        <dbReference type="PROSITE" id="PS50850"/>
    </source>
</evidence>
<evidence type="ECO:0000256" key="1">
    <source>
        <dbReference type="ARBA" id="ARBA00004141"/>
    </source>
</evidence>
<feature type="transmembrane region" description="Helical" evidence="7">
    <location>
        <begin position="404"/>
        <end position="426"/>
    </location>
</feature>
<dbReference type="Gene3D" id="1.20.1250.20">
    <property type="entry name" value="MFS general substrate transporter like domains"/>
    <property type="match status" value="1"/>
</dbReference>
<protein>
    <submittedName>
        <fullName evidence="10">Synaptic vesicle glycoprotein 2C-like isoform X1</fullName>
    </submittedName>
</protein>
<keyword evidence="5 7" id="KW-1133">Transmembrane helix</keyword>
<evidence type="ECO:0000256" key="7">
    <source>
        <dbReference type="SAM" id="Phobius"/>
    </source>
</evidence>
<feature type="transmembrane region" description="Helical" evidence="7">
    <location>
        <begin position="96"/>
        <end position="115"/>
    </location>
</feature>
<name>A0ABM1IFK0_POLDO</name>
<reference evidence="10" key="1">
    <citation type="submission" date="2025-08" db="UniProtKB">
        <authorList>
            <consortium name="RefSeq"/>
        </authorList>
    </citation>
    <scope>IDENTIFICATION</scope>
    <source>
        <tissue evidence="10">Whole body</tissue>
    </source>
</reference>
<evidence type="ECO:0000256" key="6">
    <source>
        <dbReference type="ARBA" id="ARBA00023136"/>
    </source>
</evidence>
<gene>
    <name evidence="10" type="primary">LOC107067729</name>
</gene>
<dbReference type="PANTHER" id="PTHR23511">
    <property type="entry name" value="SYNAPTIC VESICLE GLYCOPROTEIN 2"/>
    <property type="match status" value="1"/>
</dbReference>
<dbReference type="Pfam" id="PF00083">
    <property type="entry name" value="Sugar_tr"/>
    <property type="match status" value="1"/>
</dbReference>
<sequence length="553" mass="62862">MKNCQQYSLSMDKKDIEMKSSTIEISNDLSNEIDLELSVQLALNETGFGKFNLKVMVLCCLIYLNTALSICSIGFILPSAACDFHMSTIDKGNINIISLIGMAAGCWFWGCYAGIKGRIRTLKMSLFLQGIFEFLSGIIPNYGLFLLFKFLSGFSLSGQSGTLFVYLGECQPTKYKEKLLSWLEMAWTLGLIAAPVIGWLIIPLQFEIDAKPFTFHSWNLFVIICSLPSFTIGFWSLYFNESPKFLAENMQLSELSVVLRKIYTENTGNPIEMYFEILDKNKNPFYDNLKINNNHNNSNDNTKVKSWRTIIYTTYIQTISLFKFPYLFKSLNVFILISCITASYYTLMLWFPELFQRFAKYEQMYPEKSSSVCEISKINLIDNNNTMVVEYDIYDCQNNIHDNVFFHTLLLGLGCLPLSIILPLTVTYTGYKIYIIICTFLSTLVTIGFFFITSSTQNLILSSIFEALTSVCMSITLCIVVDIFPTNLRMMAASLAAFCARVGAFSGNWIFGYLIDNYCLSLIIIVASQLFFCTILSFLTPGRFGMIKPTKII</sequence>
<evidence type="ECO:0000256" key="4">
    <source>
        <dbReference type="ARBA" id="ARBA00022692"/>
    </source>
</evidence>
<comment type="subcellular location">
    <subcellularLocation>
        <location evidence="1">Membrane</location>
        <topology evidence="1">Multi-pass membrane protein</topology>
    </subcellularLocation>
</comment>
<organism evidence="9 10">
    <name type="scientific">Polistes dominula</name>
    <name type="common">European paper wasp</name>
    <name type="synonym">Vespa dominula</name>
    <dbReference type="NCBI Taxonomy" id="743375"/>
    <lineage>
        <taxon>Eukaryota</taxon>
        <taxon>Metazoa</taxon>
        <taxon>Ecdysozoa</taxon>
        <taxon>Arthropoda</taxon>
        <taxon>Hexapoda</taxon>
        <taxon>Insecta</taxon>
        <taxon>Pterygota</taxon>
        <taxon>Neoptera</taxon>
        <taxon>Endopterygota</taxon>
        <taxon>Hymenoptera</taxon>
        <taxon>Apocrita</taxon>
        <taxon>Aculeata</taxon>
        <taxon>Vespoidea</taxon>
        <taxon>Vespidae</taxon>
        <taxon>Polistinae</taxon>
        <taxon>Polistini</taxon>
        <taxon>Polistes</taxon>
    </lineage>
</organism>
<evidence type="ECO:0000256" key="2">
    <source>
        <dbReference type="ARBA" id="ARBA00008335"/>
    </source>
</evidence>
<evidence type="ECO:0000313" key="9">
    <source>
        <dbReference type="Proteomes" id="UP000694924"/>
    </source>
</evidence>
<proteinExistence type="inferred from homology"/>
<feature type="transmembrane region" description="Helical" evidence="7">
    <location>
        <begin position="493"/>
        <end position="514"/>
    </location>
</feature>
<feature type="transmembrane region" description="Helical" evidence="7">
    <location>
        <begin position="55"/>
        <end position="76"/>
    </location>
</feature>
<feature type="transmembrane region" description="Helical" evidence="7">
    <location>
        <begin position="122"/>
        <end position="139"/>
    </location>
</feature>
<dbReference type="SUPFAM" id="SSF103473">
    <property type="entry name" value="MFS general substrate transporter"/>
    <property type="match status" value="1"/>
</dbReference>
<dbReference type="PANTHER" id="PTHR23511:SF38">
    <property type="entry name" value="SYNAPTIC VESICLE 2-RELATED PROTEIN-LIKE PROTEIN"/>
    <property type="match status" value="1"/>
</dbReference>
<dbReference type="PROSITE" id="PS50850">
    <property type="entry name" value="MFS"/>
    <property type="match status" value="1"/>
</dbReference>
<keyword evidence="3" id="KW-0813">Transport</keyword>
<feature type="transmembrane region" description="Helical" evidence="7">
    <location>
        <begin position="179"/>
        <end position="206"/>
    </location>
</feature>
<feature type="transmembrane region" description="Helical" evidence="7">
    <location>
        <begin position="433"/>
        <end position="453"/>
    </location>
</feature>
<dbReference type="InterPro" id="IPR020846">
    <property type="entry name" value="MFS_dom"/>
</dbReference>
<keyword evidence="9" id="KW-1185">Reference proteome</keyword>
<feature type="transmembrane region" description="Helical" evidence="7">
    <location>
        <begin position="459"/>
        <end position="481"/>
    </location>
</feature>
<feature type="transmembrane region" description="Helical" evidence="7">
    <location>
        <begin position="520"/>
        <end position="539"/>
    </location>
</feature>
<feature type="transmembrane region" description="Helical" evidence="7">
    <location>
        <begin position="218"/>
        <end position="239"/>
    </location>
</feature>
<accession>A0ABM1IFK0</accession>
<dbReference type="GeneID" id="107067729"/>
<keyword evidence="6 7" id="KW-0472">Membrane</keyword>
<evidence type="ECO:0000256" key="3">
    <source>
        <dbReference type="ARBA" id="ARBA00022448"/>
    </source>
</evidence>
<feature type="domain" description="Major facilitator superfamily (MFS) profile" evidence="8">
    <location>
        <begin position="55"/>
        <end position="545"/>
    </location>
</feature>
<keyword evidence="4 7" id="KW-0812">Transmembrane</keyword>
<feature type="transmembrane region" description="Helical" evidence="7">
    <location>
        <begin position="331"/>
        <end position="351"/>
    </location>
</feature>
<evidence type="ECO:0000313" key="10">
    <source>
        <dbReference type="RefSeq" id="XP_015178987.1"/>
    </source>
</evidence>
<evidence type="ECO:0000256" key="5">
    <source>
        <dbReference type="ARBA" id="ARBA00022989"/>
    </source>
</evidence>
<dbReference type="Proteomes" id="UP000694924">
    <property type="component" value="Unplaced"/>
</dbReference>
<dbReference type="RefSeq" id="XP_015178987.1">
    <property type="nucleotide sequence ID" value="XM_015323501.1"/>
</dbReference>